<accession>A0A8S5Q7B7</accession>
<sequence>MKSRNYNIKQIAENQNVLQIYLYGEIEPSCLNIWGDLVESKTSAEYIRKAIEKAGEIEGIEIHINSVGGFVDEGVSIYNLLKRQSVPVTAYIDGMACSIASVVAMAADKIVMPSNTTMMIHHAVGGCYGNAKEHREFATQLDKISEASTNSYLVHAGDKLTRETLEPLLDAETFLTAEEAFNIGLCDEILDPVDLTESKEIVDDAQQKKNPKAKQAAAELAKMLGTKPEPPEPQTPPEPKPKNPEKKDSFGFIEEYFKNKNYL</sequence>
<dbReference type="InterPro" id="IPR023562">
    <property type="entry name" value="ClpP/TepA"/>
</dbReference>
<dbReference type="GO" id="GO:0006515">
    <property type="term" value="P:protein quality control for misfolded or incompletely synthesized proteins"/>
    <property type="evidence" value="ECO:0007669"/>
    <property type="project" value="TreeGrafter"/>
</dbReference>
<dbReference type="PANTHER" id="PTHR10381:SF70">
    <property type="entry name" value="ATP-DEPENDENT CLP PROTEASE PROTEOLYTIC SUBUNIT"/>
    <property type="match status" value="1"/>
</dbReference>
<feature type="region of interest" description="Disordered" evidence="4">
    <location>
        <begin position="204"/>
        <end position="250"/>
    </location>
</feature>
<keyword evidence="2" id="KW-0963">Cytoplasm</keyword>
<dbReference type="Pfam" id="PF00574">
    <property type="entry name" value="CLP_protease"/>
    <property type="match status" value="1"/>
</dbReference>
<dbReference type="PRINTS" id="PR00127">
    <property type="entry name" value="CLPPROTEASEP"/>
</dbReference>
<dbReference type="CDD" id="cd07016">
    <property type="entry name" value="S14_ClpP_1"/>
    <property type="match status" value="1"/>
</dbReference>
<dbReference type="InterPro" id="IPR029045">
    <property type="entry name" value="ClpP/crotonase-like_dom_sf"/>
</dbReference>
<proteinExistence type="inferred from homology"/>
<dbReference type="NCBIfam" id="NF045542">
    <property type="entry name" value="Clp_rel_HeadMat"/>
    <property type="match status" value="1"/>
</dbReference>
<evidence type="ECO:0000256" key="3">
    <source>
        <dbReference type="ARBA" id="ARBA00022801"/>
    </source>
</evidence>
<feature type="compositionally biased region" description="Basic and acidic residues" evidence="4">
    <location>
        <begin position="239"/>
        <end position="249"/>
    </location>
</feature>
<dbReference type="GO" id="GO:0051117">
    <property type="term" value="F:ATPase binding"/>
    <property type="evidence" value="ECO:0007669"/>
    <property type="project" value="TreeGrafter"/>
</dbReference>
<comment type="similarity">
    <text evidence="1">Belongs to the peptidase S14 family.</text>
</comment>
<evidence type="ECO:0000256" key="1">
    <source>
        <dbReference type="ARBA" id="ARBA00007039"/>
    </source>
</evidence>
<keyword evidence="5" id="KW-0645">Protease</keyword>
<dbReference type="InterPro" id="IPR001907">
    <property type="entry name" value="ClpP"/>
</dbReference>
<dbReference type="GO" id="GO:0009368">
    <property type="term" value="C:endopeptidase Clp complex"/>
    <property type="evidence" value="ECO:0007669"/>
    <property type="project" value="TreeGrafter"/>
</dbReference>
<keyword evidence="3" id="KW-0378">Hydrolase</keyword>
<dbReference type="Gene3D" id="3.90.226.10">
    <property type="entry name" value="2-enoyl-CoA Hydratase, Chain A, domain 1"/>
    <property type="match status" value="1"/>
</dbReference>
<dbReference type="EMBL" id="BK015600">
    <property type="protein sequence ID" value="DAE15231.1"/>
    <property type="molecule type" value="Genomic_DNA"/>
</dbReference>
<organism evidence="5">
    <name type="scientific">Siphoviridae sp. ctK9J6</name>
    <dbReference type="NCBI Taxonomy" id="2825437"/>
    <lineage>
        <taxon>Viruses</taxon>
        <taxon>Duplodnaviria</taxon>
        <taxon>Heunggongvirae</taxon>
        <taxon>Uroviricota</taxon>
        <taxon>Caudoviricetes</taxon>
    </lineage>
</organism>
<evidence type="ECO:0000313" key="5">
    <source>
        <dbReference type="EMBL" id="DAE15231.1"/>
    </source>
</evidence>
<dbReference type="PANTHER" id="PTHR10381">
    <property type="entry name" value="ATP-DEPENDENT CLP PROTEASE PROTEOLYTIC SUBUNIT"/>
    <property type="match status" value="1"/>
</dbReference>
<dbReference type="GO" id="GO:0004252">
    <property type="term" value="F:serine-type endopeptidase activity"/>
    <property type="evidence" value="ECO:0007669"/>
    <property type="project" value="InterPro"/>
</dbReference>
<dbReference type="SUPFAM" id="SSF52096">
    <property type="entry name" value="ClpP/crotonase"/>
    <property type="match status" value="1"/>
</dbReference>
<protein>
    <submittedName>
        <fullName evidence="5">Putative ATP dependent Clp protease</fullName>
    </submittedName>
</protein>
<evidence type="ECO:0000256" key="4">
    <source>
        <dbReference type="SAM" id="MobiDB-lite"/>
    </source>
</evidence>
<reference evidence="5" key="1">
    <citation type="journal article" date="2021" name="Proc. Natl. Acad. Sci. U.S.A.">
        <title>A Catalog of Tens of Thousands of Viruses from Human Metagenomes Reveals Hidden Associations with Chronic Diseases.</title>
        <authorList>
            <person name="Tisza M.J."/>
            <person name="Buck C.B."/>
        </authorList>
    </citation>
    <scope>NUCLEOTIDE SEQUENCE</scope>
    <source>
        <strain evidence="5">CtK9J6</strain>
    </source>
</reference>
<dbReference type="GO" id="GO:0004176">
    <property type="term" value="F:ATP-dependent peptidase activity"/>
    <property type="evidence" value="ECO:0007669"/>
    <property type="project" value="InterPro"/>
</dbReference>
<name>A0A8S5Q7B7_9CAUD</name>
<evidence type="ECO:0000256" key="2">
    <source>
        <dbReference type="ARBA" id="ARBA00022490"/>
    </source>
</evidence>